<organism evidence="2 3">
    <name type="scientific">Nonomuraea muscovyensis</name>
    <dbReference type="NCBI Taxonomy" id="1124761"/>
    <lineage>
        <taxon>Bacteria</taxon>
        <taxon>Bacillati</taxon>
        <taxon>Actinomycetota</taxon>
        <taxon>Actinomycetes</taxon>
        <taxon>Streptosporangiales</taxon>
        <taxon>Streptosporangiaceae</taxon>
        <taxon>Nonomuraea</taxon>
    </lineage>
</organism>
<evidence type="ECO:0000259" key="1">
    <source>
        <dbReference type="PROSITE" id="PS51186"/>
    </source>
</evidence>
<dbReference type="PROSITE" id="PS51186">
    <property type="entry name" value="GNAT"/>
    <property type="match status" value="1"/>
</dbReference>
<dbReference type="InterPro" id="IPR000182">
    <property type="entry name" value="GNAT_dom"/>
</dbReference>
<dbReference type="PANTHER" id="PTHR43441:SF11">
    <property type="entry name" value="RIBOSOMAL-PROTEIN-SERINE ACETYLTRANSFERASE"/>
    <property type="match status" value="1"/>
</dbReference>
<feature type="domain" description="N-acetyltransferase" evidence="1">
    <location>
        <begin position="10"/>
        <end position="176"/>
    </location>
</feature>
<dbReference type="AlphaFoldDB" id="A0A7X0BXY9"/>
<dbReference type="InterPro" id="IPR016181">
    <property type="entry name" value="Acyl_CoA_acyltransferase"/>
</dbReference>
<dbReference type="GO" id="GO:0008999">
    <property type="term" value="F:protein-N-terminal-alanine acetyltransferase activity"/>
    <property type="evidence" value="ECO:0007669"/>
    <property type="project" value="TreeGrafter"/>
</dbReference>
<dbReference type="EMBL" id="JACHJB010000001">
    <property type="protein sequence ID" value="MBB6344728.1"/>
    <property type="molecule type" value="Genomic_DNA"/>
</dbReference>
<dbReference type="GO" id="GO:0005737">
    <property type="term" value="C:cytoplasm"/>
    <property type="evidence" value="ECO:0007669"/>
    <property type="project" value="TreeGrafter"/>
</dbReference>
<dbReference type="GO" id="GO:1990189">
    <property type="term" value="F:protein N-terminal-serine acetyltransferase activity"/>
    <property type="evidence" value="ECO:0007669"/>
    <property type="project" value="TreeGrafter"/>
</dbReference>
<keyword evidence="2" id="KW-0808">Transferase</keyword>
<dbReference type="Pfam" id="PF13302">
    <property type="entry name" value="Acetyltransf_3"/>
    <property type="match status" value="1"/>
</dbReference>
<proteinExistence type="predicted"/>
<gene>
    <name evidence="2" type="ORF">FHU36_001237</name>
</gene>
<dbReference type="SUPFAM" id="SSF55729">
    <property type="entry name" value="Acyl-CoA N-acyltransferases (Nat)"/>
    <property type="match status" value="1"/>
</dbReference>
<dbReference type="InterPro" id="IPR051908">
    <property type="entry name" value="Ribosomal_N-acetyltransferase"/>
</dbReference>
<evidence type="ECO:0000313" key="2">
    <source>
        <dbReference type="EMBL" id="MBB6344728.1"/>
    </source>
</evidence>
<sequence length="199" mass="22032">MTSAWEGERVRLRAVEPDDWAALHSFSQEADVVRAGESIHPPRSAERARQWAADLAARDADPDEPRLVVAARDGDAPLGMINAHQVDRLNGTFAYGVSLGSRHHRQGYGGEAVVLLLRYLFAERRFQKAEAWVYASNAPSLALHRRLGFVEEGRRRRSHYSGGRWDDEVLFGMTVEEFAGLHGLQGTSGGGDRRRVSGG</sequence>
<dbReference type="RefSeq" id="WP_221495786.1">
    <property type="nucleotide sequence ID" value="NZ_JACHJB010000001.1"/>
</dbReference>
<keyword evidence="3" id="KW-1185">Reference proteome</keyword>
<dbReference type="PANTHER" id="PTHR43441">
    <property type="entry name" value="RIBOSOMAL-PROTEIN-SERINE ACETYLTRANSFERASE"/>
    <property type="match status" value="1"/>
</dbReference>
<evidence type="ECO:0000313" key="3">
    <source>
        <dbReference type="Proteomes" id="UP000583800"/>
    </source>
</evidence>
<protein>
    <submittedName>
        <fullName evidence="2">RimJ/RimL family protein N-acetyltransferase</fullName>
    </submittedName>
</protein>
<reference evidence="2 3" key="1">
    <citation type="submission" date="2020-08" db="EMBL/GenBank/DDBJ databases">
        <title>Sequencing the genomes of 1000 actinobacteria strains.</title>
        <authorList>
            <person name="Klenk H.-P."/>
        </authorList>
    </citation>
    <scope>NUCLEOTIDE SEQUENCE [LARGE SCALE GENOMIC DNA]</scope>
    <source>
        <strain evidence="2 3">DSM 45913</strain>
    </source>
</reference>
<name>A0A7X0BXY9_9ACTN</name>
<accession>A0A7X0BXY9</accession>
<comment type="caution">
    <text evidence="2">The sequence shown here is derived from an EMBL/GenBank/DDBJ whole genome shotgun (WGS) entry which is preliminary data.</text>
</comment>
<dbReference type="Proteomes" id="UP000583800">
    <property type="component" value="Unassembled WGS sequence"/>
</dbReference>
<dbReference type="Gene3D" id="3.40.630.30">
    <property type="match status" value="1"/>
</dbReference>